<gene>
    <name evidence="2" type="ORF">ACFQT0_04030</name>
</gene>
<keyword evidence="3" id="KW-1185">Reference proteome</keyword>
<accession>A0ABW2U001</accession>
<comment type="caution">
    <text evidence="2">The sequence shown here is derived from an EMBL/GenBank/DDBJ whole genome shotgun (WGS) entry which is preliminary data.</text>
</comment>
<name>A0ABW2U001_9BACT</name>
<feature type="compositionally biased region" description="Basic residues" evidence="1">
    <location>
        <begin position="101"/>
        <end position="110"/>
    </location>
</feature>
<organism evidence="2 3">
    <name type="scientific">Hymenobacter humi</name>
    <dbReference type="NCBI Taxonomy" id="1411620"/>
    <lineage>
        <taxon>Bacteria</taxon>
        <taxon>Pseudomonadati</taxon>
        <taxon>Bacteroidota</taxon>
        <taxon>Cytophagia</taxon>
        <taxon>Cytophagales</taxon>
        <taxon>Hymenobacteraceae</taxon>
        <taxon>Hymenobacter</taxon>
    </lineage>
</organism>
<proteinExistence type="predicted"/>
<evidence type="ECO:0000313" key="3">
    <source>
        <dbReference type="Proteomes" id="UP001596513"/>
    </source>
</evidence>
<sequence length="110" mass="12096">MRKILLGVVVFLVVLVAALALAPVLFKGKLRALADRQIAQRVRAQVQYDPANIDVSLLGSFPDMTVNIREPARDWAGLVQPRHAGVPAQPAGGTRRDERGARRRGRHQVD</sequence>
<evidence type="ECO:0000313" key="2">
    <source>
        <dbReference type="EMBL" id="MFC7666677.1"/>
    </source>
</evidence>
<reference evidence="3" key="1">
    <citation type="journal article" date="2019" name="Int. J. Syst. Evol. Microbiol.">
        <title>The Global Catalogue of Microorganisms (GCM) 10K type strain sequencing project: providing services to taxonomists for standard genome sequencing and annotation.</title>
        <authorList>
            <consortium name="The Broad Institute Genomics Platform"/>
            <consortium name="The Broad Institute Genome Sequencing Center for Infectious Disease"/>
            <person name="Wu L."/>
            <person name="Ma J."/>
        </authorList>
    </citation>
    <scope>NUCLEOTIDE SEQUENCE [LARGE SCALE GENOMIC DNA]</scope>
    <source>
        <strain evidence="3">JCM 19635</strain>
    </source>
</reference>
<evidence type="ECO:0008006" key="4">
    <source>
        <dbReference type="Google" id="ProtNLM"/>
    </source>
</evidence>
<dbReference type="EMBL" id="JBHTEK010000001">
    <property type="protein sequence ID" value="MFC7666677.1"/>
    <property type="molecule type" value="Genomic_DNA"/>
</dbReference>
<evidence type="ECO:0000256" key="1">
    <source>
        <dbReference type="SAM" id="MobiDB-lite"/>
    </source>
</evidence>
<dbReference type="RefSeq" id="WP_380200584.1">
    <property type="nucleotide sequence ID" value="NZ_JBHTEK010000001.1"/>
</dbReference>
<dbReference type="Proteomes" id="UP001596513">
    <property type="component" value="Unassembled WGS sequence"/>
</dbReference>
<feature type="region of interest" description="Disordered" evidence="1">
    <location>
        <begin position="79"/>
        <end position="110"/>
    </location>
</feature>
<protein>
    <recommendedName>
        <fullName evidence="4">AsmA family protein</fullName>
    </recommendedName>
</protein>